<keyword evidence="7" id="KW-1185">Reference proteome</keyword>
<evidence type="ECO:0000259" key="6">
    <source>
        <dbReference type="Pfam" id="PF14940"/>
    </source>
</evidence>
<dbReference type="PANTHER" id="PTHR16002:SF4">
    <property type="entry name" value="TMEM248_TMEM219 DOMAIN-CONTAINING PROTEIN"/>
    <property type="match status" value="1"/>
</dbReference>
<evidence type="ECO:0000313" key="7">
    <source>
        <dbReference type="Proteomes" id="UP001652625"/>
    </source>
</evidence>
<dbReference type="InterPro" id="IPR039493">
    <property type="entry name" value="TMEM248/TMEM219"/>
</dbReference>
<dbReference type="InterPro" id="IPR039587">
    <property type="entry name" value="TMEM248/TMEM219_dom"/>
</dbReference>
<keyword evidence="3 5" id="KW-1133">Transmembrane helix</keyword>
<dbReference type="RefSeq" id="XP_065663532.1">
    <property type="nucleotide sequence ID" value="XM_065807460.1"/>
</dbReference>
<evidence type="ECO:0000256" key="3">
    <source>
        <dbReference type="ARBA" id="ARBA00022989"/>
    </source>
</evidence>
<evidence type="ECO:0000256" key="4">
    <source>
        <dbReference type="ARBA" id="ARBA00023136"/>
    </source>
</evidence>
<reference evidence="8" key="1">
    <citation type="submission" date="2025-08" db="UniProtKB">
        <authorList>
            <consortium name="RefSeq"/>
        </authorList>
    </citation>
    <scope>IDENTIFICATION</scope>
</reference>
<name>A0ABM4CNW1_HYDVU</name>
<sequence>MVLHHRGVFSYIYGSIVDYMSAKPPMAVMMSFVAALSLSIFSLSWYITSNDMVDVTTTKLFNDMLNSFADLTFCLVNSTEISNPIFEQETVDVALNLKAIISGISISNFSKMESTVQTFWLLPLDHDFHNIGVKAFFEEKYFGMQRNNTVNACVILSLRKSMLTEQMPLYLCKPPTNVLKSDQNEIVKMQPQFHGKRMQKRYQCASELQMNFLLDKSGKYDIYLNLWEKSKLVSRLQTGSLIFLVIFFSGLLYIIFKGRKIVEN</sequence>
<comment type="subcellular location">
    <subcellularLocation>
        <location evidence="1">Membrane</location>
    </subcellularLocation>
</comment>
<evidence type="ECO:0000256" key="2">
    <source>
        <dbReference type="ARBA" id="ARBA00022692"/>
    </source>
</evidence>
<dbReference type="Proteomes" id="UP001652625">
    <property type="component" value="Chromosome 10"/>
</dbReference>
<evidence type="ECO:0000256" key="5">
    <source>
        <dbReference type="SAM" id="Phobius"/>
    </source>
</evidence>
<evidence type="ECO:0000256" key="1">
    <source>
        <dbReference type="ARBA" id="ARBA00004370"/>
    </source>
</evidence>
<accession>A0ABM4CNW1</accession>
<feature type="transmembrane region" description="Helical" evidence="5">
    <location>
        <begin position="238"/>
        <end position="256"/>
    </location>
</feature>
<feature type="transmembrane region" description="Helical" evidence="5">
    <location>
        <begin position="27"/>
        <end position="47"/>
    </location>
</feature>
<organism evidence="7 8">
    <name type="scientific">Hydra vulgaris</name>
    <name type="common">Hydra</name>
    <name type="synonym">Hydra attenuata</name>
    <dbReference type="NCBI Taxonomy" id="6087"/>
    <lineage>
        <taxon>Eukaryota</taxon>
        <taxon>Metazoa</taxon>
        <taxon>Cnidaria</taxon>
        <taxon>Hydrozoa</taxon>
        <taxon>Hydroidolina</taxon>
        <taxon>Anthoathecata</taxon>
        <taxon>Aplanulata</taxon>
        <taxon>Hydridae</taxon>
        <taxon>Hydra</taxon>
    </lineage>
</organism>
<keyword evidence="4 5" id="KW-0472">Membrane</keyword>
<dbReference type="GeneID" id="100200412"/>
<proteinExistence type="predicted"/>
<dbReference type="PANTHER" id="PTHR16002">
    <property type="entry name" value="TRANSMEMBRANE PROTEIN 248-LIKE"/>
    <property type="match status" value="1"/>
</dbReference>
<evidence type="ECO:0000313" key="8">
    <source>
        <dbReference type="RefSeq" id="XP_065663532.1"/>
    </source>
</evidence>
<protein>
    <submittedName>
        <fullName evidence="8">Uncharacterized protein LOC100200412 isoform X2</fullName>
    </submittedName>
</protein>
<gene>
    <name evidence="8" type="primary">LOC100200412</name>
</gene>
<dbReference type="Pfam" id="PF14940">
    <property type="entry name" value="TMEM219"/>
    <property type="match status" value="1"/>
</dbReference>
<feature type="domain" description="TMEM248/TMEM219" evidence="6">
    <location>
        <begin position="18"/>
        <end position="89"/>
    </location>
</feature>
<keyword evidence="2 5" id="KW-0812">Transmembrane</keyword>